<sequence>MIIRELNEQEKPPMDLLLLADPSIKIVEGYLERGDCFIAEMDSEIIGVYVLLPTRPETVEIVNVAVAEDYQGKGLGKLLVLDAIQRTRTGGYKTIEIGTGNSSISQLALYQKCGFRITSVDRDFFIKHYSDEIYENGIQCIDMIRLSKDL</sequence>
<dbReference type="PROSITE" id="PS51186">
    <property type="entry name" value="GNAT"/>
    <property type="match status" value="1"/>
</dbReference>
<evidence type="ECO:0000313" key="3">
    <source>
        <dbReference type="EMBL" id="KGR77276.1"/>
    </source>
</evidence>
<name>A0A0A3HXH2_9BACL</name>
<dbReference type="InterPro" id="IPR050769">
    <property type="entry name" value="NAT_camello-type"/>
</dbReference>
<dbReference type="Pfam" id="PF00583">
    <property type="entry name" value="Acetyltransf_1"/>
    <property type="match status" value="1"/>
</dbReference>
<keyword evidence="1 3" id="KW-0808">Transferase</keyword>
<dbReference type="InterPro" id="IPR016181">
    <property type="entry name" value="Acyl_CoA_acyltransferase"/>
</dbReference>
<comment type="caution">
    <text evidence="3">The sequence shown here is derived from an EMBL/GenBank/DDBJ whole genome shotgun (WGS) entry which is preliminary data.</text>
</comment>
<feature type="domain" description="N-acetyltransferase" evidence="2">
    <location>
        <begin position="1"/>
        <end position="136"/>
    </location>
</feature>
<keyword evidence="4" id="KW-1185">Reference proteome</keyword>
<dbReference type="RefSeq" id="WP_036188574.1">
    <property type="nucleotide sequence ID" value="NZ_AVDA01000020.1"/>
</dbReference>
<evidence type="ECO:0000313" key="4">
    <source>
        <dbReference type="Proteomes" id="UP000030416"/>
    </source>
</evidence>
<dbReference type="PANTHER" id="PTHR13947:SF37">
    <property type="entry name" value="LD18367P"/>
    <property type="match status" value="1"/>
</dbReference>
<dbReference type="EMBL" id="JPVN01000020">
    <property type="protein sequence ID" value="KGR77276.1"/>
    <property type="molecule type" value="Genomic_DNA"/>
</dbReference>
<dbReference type="PANTHER" id="PTHR13947">
    <property type="entry name" value="GNAT FAMILY N-ACETYLTRANSFERASE"/>
    <property type="match status" value="1"/>
</dbReference>
<dbReference type="Gene3D" id="3.40.630.30">
    <property type="match status" value="1"/>
</dbReference>
<dbReference type="GO" id="GO:0008080">
    <property type="term" value="F:N-acetyltransferase activity"/>
    <property type="evidence" value="ECO:0007669"/>
    <property type="project" value="InterPro"/>
</dbReference>
<dbReference type="InterPro" id="IPR000182">
    <property type="entry name" value="GNAT_dom"/>
</dbReference>
<dbReference type="STRING" id="1384049.CD29_15560"/>
<proteinExistence type="predicted"/>
<dbReference type="OrthoDB" id="162775at2"/>
<gene>
    <name evidence="3" type="ORF">CD29_15560</name>
</gene>
<dbReference type="Proteomes" id="UP000030416">
    <property type="component" value="Unassembled WGS sequence"/>
</dbReference>
<evidence type="ECO:0000259" key="2">
    <source>
        <dbReference type="PROSITE" id="PS51186"/>
    </source>
</evidence>
<dbReference type="SUPFAM" id="SSF55729">
    <property type="entry name" value="Acyl-CoA N-acyltransferases (Nat)"/>
    <property type="match status" value="1"/>
</dbReference>
<dbReference type="AlphaFoldDB" id="A0A0A3HXH2"/>
<evidence type="ECO:0000256" key="1">
    <source>
        <dbReference type="ARBA" id="ARBA00022679"/>
    </source>
</evidence>
<accession>A0A0A3HXH2</accession>
<dbReference type="eggNOG" id="COG0456">
    <property type="taxonomic scope" value="Bacteria"/>
</dbReference>
<dbReference type="CDD" id="cd04301">
    <property type="entry name" value="NAT_SF"/>
    <property type="match status" value="1"/>
</dbReference>
<protein>
    <submittedName>
        <fullName evidence="3">Acetyltransferase</fullName>
    </submittedName>
</protein>
<organism evidence="3 4">
    <name type="scientific">Ureibacillus manganicus DSM 26584</name>
    <dbReference type="NCBI Taxonomy" id="1384049"/>
    <lineage>
        <taxon>Bacteria</taxon>
        <taxon>Bacillati</taxon>
        <taxon>Bacillota</taxon>
        <taxon>Bacilli</taxon>
        <taxon>Bacillales</taxon>
        <taxon>Caryophanaceae</taxon>
        <taxon>Ureibacillus</taxon>
    </lineage>
</organism>
<reference evidence="3 4" key="1">
    <citation type="submission" date="2014-02" db="EMBL/GenBank/DDBJ databases">
        <title>Draft genome sequence of Lysinibacillus manganicus DSM 26584T.</title>
        <authorList>
            <person name="Zhang F."/>
            <person name="Wang G."/>
            <person name="Zhang L."/>
        </authorList>
    </citation>
    <scope>NUCLEOTIDE SEQUENCE [LARGE SCALE GENOMIC DNA]</scope>
    <source>
        <strain evidence="3 4">DSM 26584</strain>
    </source>
</reference>